<sequence>MPKKDVAGERRKEGLYFDVGEELTVSELLKQWFRRAPDEDANVEVIKMLWGIWLHKNKAVYDNVIEDLARTVNLMQNLDWTYHRLSLGIHQSDCVDKSDSGWTLIDGAWHKPSCAAGAAWVRVDSKGIQLAQKQLSFFTHSAVVAEAQACLEALRWCLQSNIKAITILTDC</sequence>
<proteinExistence type="predicted"/>
<gene>
    <name evidence="1" type="ORF">LOK49_LG01G01879</name>
</gene>
<evidence type="ECO:0000313" key="1">
    <source>
        <dbReference type="EMBL" id="KAI8032640.1"/>
    </source>
</evidence>
<reference evidence="1 2" key="1">
    <citation type="journal article" date="2022" name="Plant J.">
        <title>Chromosome-level genome of Camellia lanceoleosa provides a valuable resource for understanding genome evolution and self-incompatibility.</title>
        <authorList>
            <person name="Gong W."/>
            <person name="Xiao S."/>
            <person name="Wang L."/>
            <person name="Liao Z."/>
            <person name="Chang Y."/>
            <person name="Mo W."/>
            <person name="Hu G."/>
            <person name="Li W."/>
            <person name="Zhao G."/>
            <person name="Zhu H."/>
            <person name="Hu X."/>
            <person name="Ji K."/>
            <person name="Xiang X."/>
            <person name="Song Q."/>
            <person name="Yuan D."/>
            <person name="Jin S."/>
            <person name="Zhang L."/>
        </authorList>
    </citation>
    <scope>NUCLEOTIDE SEQUENCE [LARGE SCALE GENOMIC DNA]</scope>
    <source>
        <strain evidence="1">SQ_2022a</strain>
    </source>
</reference>
<comment type="caution">
    <text evidence="1">The sequence shown here is derived from an EMBL/GenBank/DDBJ whole genome shotgun (WGS) entry which is preliminary data.</text>
</comment>
<keyword evidence="2" id="KW-1185">Reference proteome</keyword>
<dbReference type="EMBL" id="CM045758">
    <property type="protein sequence ID" value="KAI8032640.1"/>
    <property type="molecule type" value="Genomic_DNA"/>
</dbReference>
<organism evidence="1 2">
    <name type="scientific">Camellia lanceoleosa</name>
    <dbReference type="NCBI Taxonomy" id="1840588"/>
    <lineage>
        <taxon>Eukaryota</taxon>
        <taxon>Viridiplantae</taxon>
        <taxon>Streptophyta</taxon>
        <taxon>Embryophyta</taxon>
        <taxon>Tracheophyta</taxon>
        <taxon>Spermatophyta</taxon>
        <taxon>Magnoliopsida</taxon>
        <taxon>eudicotyledons</taxon>
        <taxon>Gunneridae</taxon>
        <taxon>Pentapetalae</taxon>
        <taxon>asterids</taxon>
        <taxon>Ericales</taxon>
        <taxon>Theaceae</taxon>
        <taxon>Camellia</taxon>
    </lineage>
</organism>
<accession>A0ACC0J6C2</accession>
<protein>
    <submittedName>
        <fullName evidence="1">Uncharacterized protein</fullName>
    </submittedName>
</protein>
<dbReference type="Proteomes" id="UP001060215">
    <property type="component" value="Chromosome 1"/>
</dbReference>
<name>A0ACC0J6C2_9ERIC</name>
<evidence type="ECO:0000313" key="2">
    <source>
        <dbReference type="Proteomes" id="UP001060215"/>
    </source>
</evidence>